<name>A0A2V1DAL3_9PLEO</name>
<protein>
    <submittedName>
        <fullName evidence="2">Uncharacterized protein</fullName>
    </submittedName>
</protein>
<evidence type="ECO:0000313" key="2">
    <source>
        <dbReference type="EMBL" id="PVH95167.1"/>
    </source>
</evidence>
<proteinExistence type="predicted"/>
<feature type="region of interest" description="Disordered" evidence="1">
    <location>
        <begin position="439"/>
        <end position="488"/>
    </location>
</feature>
<feature type="compositionally biased region" description="Polar residues" evidence="1">
    <location>
        <begin position="125"/>
        <end position="136"/>
    </location>
</feature>
<dbReference type="OrthoDB" id="4586300at2759"/>
<accession>A0A2V1DAL3</accession>
<sequence length="488" mass="56080">MSPNDDSHRDREHRQNIEDNPFIAFRRFADSQVSSLLNTVITLPATIANFNNAHVAREQCLFGRADKTQCRRLAELEAQVASLRSEGRELYRVGDIQAMIKKGEQLMHLDQQAEDIRREIVETARSNHPRTQQTSPCHERRQIDANHHQPARHLSPEEWRETKFKLMEKVANEKGQQWGWMWDWGFPRPFDADDDNIWPDSTKKNSAARNVKIEAPDTPDFQAQIQSILDDIGTAIAREVPRIFASPWYSPSALEQDEAMNRAGVAWRDAFEDLIRAENGAPLMPSEALGRQHDKSYDEWARRFNDPKTARDEFAAWLSQTENPKPSSSSSMTESHTTEEPSYEYGHDHEDQHDDPEPEPSHPTHRHPKSPWFSFSKSDQTTPETELDAYERLLDRIHPPNQQQQTPFSPSILSTLTTTERTVAPDGTVTTKVVLKKRFTDGTEESSETVHTQRGNNDQSPSVDAAAPDRWRQETSEKAKKRGWFWSS</sequence>
<feature type="region of interest" description="Disordered" evidence="1">
    <location>
        <begin position="318"/>
        <end position="384"/>
    </location>
</feature>
<dbReference type="Proteomes" id="UP000244855">
    <property type="component" value="Unassembled WGS sequence"/>
</dbReference>
<organism evidence="2 3">
    <name type="scientific">Periconia macrospinosa</name>
    <dbReference type="NCBI Taxonomy" id="97972"/>
    <lineage>
        <taxon>Eukaryota</taxon>
        <taxon>Fungi</taxon>
        <taxon>Dikarya</taxon>
        <taxon>Ascomycota</taxon>
        <taxon>Pezizomycotina</taxon>
        <taxon>Dothideomycetes</taxon>
        <taxon>Pleosporomycetidae</taxon>
        <taxon>Pleosporales</taxon>
        <taxon>Massarineae</taxon>
        <taxon>Periconiaceae</taxon>
        <taxon>Periconia</taxon>
    </lineage>
</organism>
<feature type="compositionally biased region" description="Polar residues" evidence="1">
    <location>
        <begin position="373"/>
        <end position="384"/>
    </location>
</feature>
<feature type="region of interest" description="Disordered" evidence="1">
    <location>
        <begin position="125"/>
        <end position="155"/>
    </location>
</feature>
<keyword evidence="3" id="KW-1185">Reference proteome</keyword>
<dbReference type="STRING" id="97972.A0A2V1DAL3"/>
<feature type="compositionally biased region" description="Low complexity" evidence="1">
    <location>
        <begin position="319"/>
        <end position="335"/>
    </location>
</feature>
<evidence type="ECO:0000313" key="3">
    <source>
        <dbReference type="Proteomes" id="UP000244855"/>
    </source>
</evidence>
<dbReference type="AlphaFoldDB" id="A0A2V1DAL3"/>
<gene>
    <name evidence="2" type="ORF">DM02DRAFT_618065</name>
</gene>
<reference evidence="2 3" key="1">
    <citation type="journal article" date="2018" name="Sci. Rep.">
        <title>Comparative genomics provides insights into the lifestyle and reveals functional heterogeneity of dark septate endophytic fungi.</title>
        <authorList>
            <person name="Knapp D.G."/>
            <person name="Nemeth J.B."/>
            <person name="Barry K."/>
            <person name="Hainaut M."/>
            <person name="Henrissat B."/>
            <person name="Johnson J."/>
            <person name="Kuo A."/>
            <person name="Lim J.H.P."/>
            <person name="Lipzen A."/>
            <person name="Nolan M."/>
            <person name="Ohm R.A."/>
            <person name="Tamas L."/>
            <person name="Grigoriev I.V."/>
            <person name="Spatafora J.W."/>
            <person name="Nagy L.G."/>
            <person name="Kovacs G.M."/>
        </authorList>
    </citation>
    <scope>NUCLEOTIDE SEQUENCE [LARGE SCALE GENOMIC DNA]</scope>
    <source>
        <strain evidence="2 3">DSE2036</strain>
    </source>
</reference>
<feature type="compositionally biased region" description="Polar residues" evidence="1">
    <location>
        <begin position="449"/>
        <end position="462"/>
    </location>
</feature>
<dbReference type="EMBL" id="KZ805505">
    <property type="protein sequence ID" value="PVH95167.1"/>
    <property type="molecule type" value="Genomic_DNA"/>
</dbReference>
<feature type="compositionally biased region" description="Basic and acidic residues" evidence="1">
    <location>
        <begin position="467"/>
        <end position="478"/>
    </location>
</feature>
<evidence type="ECO:0000256" key="1">
    <source>
        <dbReference type="SAM" id="MobiDB-lite"/>
    </source>
</evidence>
<feature type="compositionally biased region" description="Basic and acidic residues" evidence="1">
    <location>
        <begin position="137"/>
        <end position="147"/>
    </location>
</feature>
<feature type="compositionally biased region" description="Basic residues" evidence="1">
    <location>
        <begin position="479"/>
        <end position="488"/>
    </location>
</feature>